<evidence type="ECO:0000256" key="5">
    <source>
        <dbReference type="ARBA" id="ARBA00022833"/>
    </source>
</evidence>
<evidence type="ECO:0000256" key="10">
    <source>
        <dbReference type="SAM" id="MobiDB-lite"/>
    </source>
</evidence>
<keyword evidence="2" id="KW-0479">Metal-binding</keyword>
<dbReference type="FunFam" id="3.30.160.60:FF:000125">
    <property type="entry name" value="Putative zinc finger protein 143"/>
    <property type="match status" value="1"/>
</dbReference>
<evidence type="ECO:0000256" key="8">
    <source>
        <dbReference type="ARBA" id="ARBA00023242"/>
    </source>
</evidence>
<dbReference type="Gene3D" id="3.30.160.60">
    <property type="entry name" value="Classic Zinc Finger"/>
    <property type="match status" value="2"/>
</dbReference>
<evidence type="ECO:0000256" key="4">
    <source>
        <dbReference type="ARBA" id="ARBA00022771"/>
    </source>
</evidence>
<keyword evidence="8" id="KW-0539">Nucleus</keyword>
<dbReference type="InterPro" id="IPR013087">
    <property type="entry name" value="Znf_C2H2_type"/>
</dbReference>
<dbReference type="STRING" id="196109.A0A136IXP6"/>
<evidence type="ECO:0000313" key="12">
    <source>
        <dbReference type="EMBL" id="KXJ89684.1"/>
    </source>
</evidence>
<sequence length="95" mass="11116">MAVPDARHARTVRTPKRQTRKLTTKEDANYQCEVPGCGKLFSRSYNYKAHMATHDENRDYPFPCLVPDCGKKFVRKTDLQRHNQSVHAKERSHRC</sequence>
<evidence type="ECO:0000256" key="3">
    <source>
        <dbReference type="ARBA" id="ARBA00022737"/>
    </source>
</evidence>
<dbReference type="PANTHER" id="PTHR46179:SF13">
    <property type="entry name" value="C2H2-TYPE DOMAIN-CONTAINING PROTEIN"/>
    <property type="match status" value="1"/>
</dbReference>
<keyword evidence="5" id="KW-0862">Zinc</keyword>
<dbReference type="InterPro" id="IPR036236">
    <property type="entry name" value="Znf_C2H2_sf"/>
</dbReference>
<keyword evidence="7" id="KW-0804">Transcription</keyword>
<feature type="domain" description="C2H2-type" evidence="11">
    <location>
        <begin position="30"/>
        <end position="59"/>
    </location>
</feature>
<dbReference type="SMART" id="SM00355">
    <property type="entry name" value="ZnF_C2H2"/>
    <property type="match status" value="2"/>
</dbReference>
<dbReference type="SUPFAM" id="SSF57667">
    <property type="entry name" value="beta-beta-alpha zinc fingers"/>
    <property type="match status" value="1"/>
</dbReference>
<keyword evidence="4 9" id="KW-0863">Zinc-finger</keyword>
<dbReference type="GO" id="GO:0000981">
    <property type="term" value="F:DNA-binding transcription factor activity, RNA polymerase II-specific"/>
    <property type="evidence" value="ECO:0007669"/>
    <property type="project" value="UniProtKB-ARBA"/>
</dbReference>
<evidence type="ECO:0000256" key="9">
    <source>
        <dbReference type="PROSITE-ProRule" id="PRU00042"/>
    </source>
</evidence>
<dbReference type="InParanoid" id="A0A136IXP6"/>
<dbReference type="EMBL" id="KQ964254">
    <property type="protein sequence ID" value="KXJ89684.1"/>
    <property type="molecule type" value="Genomic_DNA"/>
</dbReference>
<gene>
    <name evidence="12" type="ORF">Micbo1qcDRAFT_164992</name>
</gene>
<name>A0A136IXP6_9PEZI</name>
<feature type="domain" description="C2H2-type" evidence="11">
    <location>
        <begin position="62"/>
        <end position="92"/>
    </location>
</feature>
<dbReference type="GO" id="GO:0005634">
    <property type="term" value="C:nucleus"/>
    <property type="evidence" value="ECO:0007669"/>
    <property type="project" value="UniProtKB-SubCell"/>
</dbReference>
<feature type="compositionally biased region" description="Basic residues" evidence="10">
    <location>
        <begin position="9"/>
        <end position="22"/>
    </location>
</feature>
<evidence type="ECO:0000313" key="13">
    <source>
        <dbReference type="Proteomes" id="UP000070501"/>
    </source>
</evidence>
<evidence type="ECO:0000256" key="7">
    <source>
        <dbReference type="ARBA" id="ARBA00023163"/>
    </source>
</evidence>
<dbReference type="PROSITE" id="PS00028">
    <property type="entry name" value="ZINC_FINGER_C2H2_1"/>
    <property type="match status" value="2"/>
</dbReference>
<accession>A0A136IXP6</accession>
<dbReference type="Proteomes" id="UP000070501">
    <property type="component" value="Unassembled WGS sequence"/>
</dbReference>
<evidence type="ECO:0000256" key="6">
    <source>
        <dbReference type="ARBA" id="ARBA00023015"/>
    </source>
</evidence>
<dbReference type="Pfam" id="PF00096">
    <property type="entry name" value="zf-C2H2"/>
    <property type="match status" value="2"/>
</dbReference>
<dbReference type="InterPro" id="IPR051061">
    <property type="entry name" value="Zinc_finger_trans_reg"/>
</dbReference>
<organism evidence="12 13">
    <name type="scientific">Microdochium bolleyi</name>
    <dbReference type="NCBI Taxonomy" id="196109"/>
    <lineage>
        <taxon>Eukaryota</taxon>
        <taxon>Fungi</taxon>
        <taxon>Dikarya</taxon>
        <taxon>Ascomycota</taxon>
        <taxon>Pezizomycotina</taxon>
        <taxon>Sordariomycetes</taxon>
        <taxon>Xylariomycetidae</taxon>
        <taxon>Xylariales</taxon>
        <taxon>Microdochiaceae</taxon>
        <taxon>Microdochium</taxon>
    </lineage>
</organism>
<keyword evidence="6" id="KW-0805">Transcription regulation</keyword>
<dbReference type="GO" id="GO:0008270">
    <property type="term" value="F:zinc ion binding"/>
    <property type="evidence" value="ECO:0007669"/>
    <property type="project" value="UniProtKB-KW"/>
</dbReference>
<keyword evidence="13" id="KW-1185">Reference proteome</keyword>
<dbReference type="AlphaFoldDB" id="A0A136IXP6"/>
<dbReference type="GO" id="GO:0000978">
    <property type="term" value="F:RNA polymerase II cis-regulatory region sequence-specific DNA binding"/>
    <property type="evidence" value="ECO:0007669"/>
    <property type="project" value="UniProtKB-ARBA"/>
</dbReference>
<dbReference type="PANTHER" id="PTHR46179">
    <property type="entry name" value="ZINC FINGER PROTEIN"/>
    <property type="match status" value="1"/>
</dbReference>
<evidence type="ECO:0000256" key="2">
    <source>
        <dbReference type="ARBA" id="ARBA00022723"/>
    </source>
</evidence>
<reference evidence="13" key="1">
    <citation type="submission" date="2016-02" db="EMBL/GenBank/DDBJ databases">
        <title>Draft genome sequence of Microdochium bolleyi, a fungal endophyte of beachgrass.</title>
        <authorList>
            <consortium name="DOE Joint Genome Institute"/>
            <person name="David A.S."/>
            <person name="May G."/>
            <person name="Haridas S."/>
            <person name="Lim J."/>
            <person name="Wang M."/>
            <person name="Labutti K."/>
            <person name="Lipzen A."/>
            <person name="Barry K."/>
            <person name="Grigoriev I.V."/>
        </authorList>
    </citation>
    <scope>NUCLEOTIDE SEQUENCE [LARGE SCALE GENOMIC DNA]</scope>
    <source>
        <strain evidence="13">J235TASD1</strain>
    </source>
</reference>
<feature type="region of interest" description="Disordered" evidence="10">
    <location>
        <begin position="1"/>
        <end position="24"/>
    </location>
</feature>
<evidence type="ECO:0000259" key="11">
    <source>
        <dbReference type="PROSITE" id="PS50157"/>
    </source>
</evidence>
<comment type="subcellular location">
    <subcellularLocation>
        <location evidence="1">Nucleus</location>
    </subcellularLocation>
</comment>
<dbReference type="PROSITE" id="PS50157">
    <property type="entry name" value="ZINC_FINGER_C2H2_2"/>
    <property type="match status" value="2"/>
</dbReference>
<protein>
    <recommendedName>
        <fullName evidence="11">C2H2-type domain-containing protein</fullName>
    </recommendedName>
</protein>
<feature type="non-terminal residue" evidence="12">
    <location>
        <position position="95"/>
    </location>
</feature>
<dbReference type="OrthoDB" id="6910977at2759"/>
<proteinExistence type="predicted"/>
<evidence type="ECO:0000256" key="1">
    <source>
        <dbReference type="ARBA" id="ARBA00004123"/>
    </source>
</evidence>
<keyword evidence="3" id="KW-0677">Repeat</keyword>